<feature type="compositionally biased region" description="Acidic residues" evidence="1">
    <location>
        <begin position="533"/>
        <end position="548"/>
    </location>
</feature>
<evidence type="ECO:0000256" key="1">
    <source>
        <dbReference type="SAM" id="MobiDB-lite"/>
    </source>
</evidence>
<dbReference type="SMART" id="SM00240">
    <property type="entry name" value="FHA"/>
    <property type="match status" value="1"/>
</dbReference>
<protein>
    <recommendedName>
        <fullName evidence="2">FHA domain-containing protein</fullName>
    </recommendedName>
</protein>
<feature type="compositionally biased region" description="Basic and acidic residues" evidence="1">
    <location>
        <begin position="405"/>
        <end position="418"/>
    </location>
</feature>
<accession>A0ABU6X9Z3</accession>
<dbReference type="EMBL" id="JASCZI010211540">
    <property type="protein sequence ID" value="MED6194064.1"/>
    <property type="molecule type" value="Genomic_DNA"/>
</dbReference>
<sequence>MDAVVLPPWIPEDDLLLKNAVEAGASLESLAKGAVQFSRKYSIAELRDRWRSLLYDPDVSAEASVSMANLELSGKSAGSGVVKEGTIGDGYSAVGVVATKRKRGPSIRKQYYAMRKRLCSQVFHSLDSFDDVTHDEMDLVKIKHEAEVESGGICSLDNGNNNKDMNNSNDNNNNSVGCGSYSGMEDVVLSQSMSEIPLWRTIEDVAAPAMPVEECAGRNDVDGEEARATKLPPPDGLKGKCVGDVSNAFADMPGDSTLNLSTEDEPCCENVDSLLLSSPCEIQGNDATDICESRKVDVVIKAGDIPSSSSAAKLVVVAKPLDCSLGDVPSDCHPCNKAESSVSAQTPHLEPSEEYKFCLLNAEDADVPSEDSADSCIVVPCLLTSKPEPNIKEAGYMDSSVNNQMKKEPDRSLKKENTSHSSASSQGKIVKPVLVTNINSSQPPVGVVTRAENPGWNPIFAVPSQSNSVISANHNRLVHASDATILKTTDGHPKQKETVSSASAKHHANSRAGQQKDLPESEVKPLSLYQERENDDDDDSDDEDDSDNEVPSFSDAEAMILEMDLSPTDQDTSASREVLRYHHPETKRTIVRLEQSARSFMQRAIASRGAFAVLYGRNLKQYINKSEVILGRGTDDLHVDIDLRREGCANKISRRQALIRMEANGSFIIKNLGKNSIFLNGKEVSPGQLRGLSTSSLIEIRGLSFIFETNNKSVKSYLENMNIKEEDKGKAYTMVA</sequence>
<reference evidence="3 4" key="1">
    <citation type="journal article" date="2023" name="Plants (Basel)">
        <title>Bridging the Gap: Combining Genomics and Transcriptomics Approaches to Understand Stylosanthes scabra, an Orphan Legume from the Brazilian Caatinga.</title>
        <authorList>
            <person name="Ferreira-Neto J.R.C."/>
            <person name="da Silva M.D."/>
            <person name="Binneck E."/>
            <person name="de Melo N.F."/>
            <person name="da Silva R.H."/>
            <person name="de Melo A.L.T.M."/>
            <person name="Pandolfi V."/>
            <person name="Bustamante F.O."/>
            <person name="Brasileiro-Vidal A.C."/>
            <person name="Benko-Iseppon A.M."/>
        </authorList>
    </citation>
    <scope>NUCLEOTIDE SEQUENCE [LARGE SCALE GENOMIC DNA]</scope>
    <source>
        <tissue evidence="3">Leaves</tissue>
    </source>
</reference>
<dbReference type="Pfam" id="PF00498">
    <property type="entry name" value="FHA"/>
    <property type="match status" value="1"/>
</dbReference>
<evidence type="ECO:0000313" key="3">
    <source>
        <dbReference type="EMBL" id="MED6194064.1"/>
    </source>
</evidence>
<dbReference type="InterPro" id="IPR000253">
    <property type="entry name" value="FHA_dom"/>
</dbReference>
<dbReference type="PANTHER" id="PTHR13233:SF17">
    <property type="entry name" value="FHA DOMAIN PROTEIN"/>
    <property type="match status" value="1"/>
</dbReference>
<feature type="domain" description="FHA" evidence="2">
    <location>
        <begin position="628"/>
        <end position="684"/>
    </location>
</feature>
<keyword evidence="4" id="KW-1185">Reference proteome</keyword>
<dbReference type="Proteomes" id="UP001341840">
    <property type="component" value="Unassembled WGS sequence"/>
</dbReference>
<dbReference type="InterPro" id="IPR037912">
    <property type="entry name" value="MCRS1"/>
</dbReference>
<proteinExistence type="predicted"/>
<dbReference type="CDD" id="cd22687">
    <property type="entry name" value="FHA_MCRS1"/>
    <property type="match status" value="1"/>
</dbReference>
<dbReference type="InterPro" id="IPR008984">
    <property type="entry name" value="SMAD_FHA_dom_sf"/>
</dbReference>
<dbReference type="PROSITE" id="PS50006">
    <property type="entry name" value="FHA_DOMAIN"/>
    <property type="match status" value="1"/>
</dbReference>
<dbReference type="SUPFAM" id="SSF49879">
    <property type="entry name" value="SMAD/FHA domain"/>
    <property type="match status" value="1"/>
</dbReference>
<dbReference type="Gene3D" id="2.60.200.20">
    <property type="match status" value="1"/>
</dbReference>
<dbReference type="Pfam" id="PF13325">
    <property type="entry name" value="MCRS_N"/>
    <property type="match status" value="1"/>
</dbReference>
<organism evidence="3 4">
    <name type="scientific">Stylosanthes scabra</name>
    <dbReference type="NCBI Taxonomy" id="79078"/>
    <lineage>
        <taxon>Eukaryota</taxon>
        <taxon>Viridiplantae</taxon>
        <taxon>Streptophyta</taxon>
        <taxon>Embryophyta</taxon>
        <taxon>Tracheophyta</taxon>
        <taxon>Spermatophyta</taxon>
        <taxon>Magnoliopsida</taxon>
        <taxon>eudicotyledons</taxon>
        <taxon>Gunneridae</taxon>
        <taxon>Pentapetalae</taxon>
        <taxon>rosids</taxon>
        <taxon>fabids</taxon>
        <taxon>Fabales</taxon>
        <taxon>Fabaceae</taxon>
        <taxon>Papilionoideae</taxon>
        <taxon>50 kb inversion clade</taxon>
        <taxon>dalbergioids sensu lato</taxon>
        <taxon>Dalbergieae</taxon>
        <taxon>Pterocarpus clade</taxon>
        <taxon>Stylosanthes</taxon>
    </lineage>
</organism>
<gene>
    <name evidence="3" type="ORF">PIB30_025139</name>
</gene>
<comment type="caution">
    <text evidence="3">The sequence shown here is derived from an EMBL/GenBank/DDBJ whole genome shotgun (WGS) entry which is preliminary data.</text>
</comment>
<feature type="region of interest" description="Disordered" evidence="1">
    <location>
        <begin position="392"/>
        <end position="427"/>
    </location>
</feature>
<evidence type="ECO:0000313" key="4">
    <source>
        <dbReference type="Proteomes" id="UP001341840"/>
    </source>
</evidence>
<dbReference type="PANTHER" id="PTHR13233">
    <property type="entry name" value="MICROSPHERULE PROTEIN 1"/>
    <property type="match status" value="1"/>
</dbReference>
<feature type="region of interest" description="Disordered" evidence="1">
    <location>
        <begin position="484"/>
        <end position="551"/>
    </location>
</feature>
<dbReference type="InterPro" id="IPR025999">
    <property type="entry name" value="MCRS_N"/>
</dbReference>
<evidence type="ECO:0000259" key="2">
    <source>
        <dbReference type="PROSITE" id="PS50006"/>
    </source>
</evidence>
<name>A0ABU6X9Z3_9FABA</name>